<reference evidence="2 3" key="1">
    <citation type="submission" date="2024-07" db="EMBL/GenBank/DDBJ databases">
        <title>Section-level genome sequencing and comparative genomics of Aspergillus sections Usti and Cavernicolus.</title>
        <authorList>
            <consortium name="Lawrence Berkeley National Laboratory"/>
            <person name="Nybo J.L."/>
            <person name="Vesth T.C."/>
            <person name="Theobald S."/>
            <person name="Frisvad J.C."/>
            <person name="Larsen T.O."/>
            <person name="Kjaerboelling I."/>
            <person name="Rothschild-Mancinelli K."/>
            <person name="Lyhne E.K."/>
            <person name="Kogle M.E."/>
            <person name="Barry K."/>
            <person name="Clum A."/>
            <person name="Na H."/>
            <person name="Ledsgaard L."/>
            <person name="Lin J."/>
            <person name="Lipzen A."/>
            <person name="Kuo A."/>
            <person name="Riley R."/>
            <person name="Mondo S."/>
            <person name="Labutti K."/>
            <person name="Haridas S."/>
            <person name="Pangalinan J."/>
            <person name="Salamov A.A."/>
            <person name="Simmons B.A."/>
            <person name="Magnuson J.K."/>
            <person name="Chen J."/>
            <person name="Drula E."/>
            <person name="Henrissat B."/>
            <person name="Wiebenga A."/>
            <person name="Lubbers R.J."/>
            <person name="Gomes A.C."/>
            <person name="Macurrencykelacurrency M.R."/>
            <person name="Stajich J."/>
            <person name="Grigoriev I.V."/>
            <person name="Mortensen U.H."/>
            <person name="De Vries R.P."/>
            <person name="Baker S.E."/>
            <person name="Andersen M.R."/>
        </authorList>
    </citation>
    <scope>NUCLEOTIDE SEQUENCE [LARGE SCALE GENOMIC DNA]</scope>
    <source>
        <strain evidence="2 3">CBS 449.75</strain>
    </source>
</reference>
<protein>
    <recommendedName>
        <fullName evidence="1">Enoyl reductase (ER) domain-containing protein</fullName>
    </recommendedName>
</protein>
<dbReference type="SUPFAM" id="SSF50129">
    <property type="entry name" value="GroES-like"/>
    <property type="match status" value="1"/>
</dbReference>
<evidence type="ECO:0000313" key="2">
    <source>
        <dbReference type="EMBL" id="KAL2871656.1"/>
    </source>
</evidence>
<dbReference type="InterPro" id="IPR013154">
    <property type="entry name" value="ADH-like_N"/>
</dbReference>
<dbReference type="Gene3D" id="3.90.180.10">
    <property type="entry name" value="Medium-chain alcohol dehydrogenases, catalytic domain"/>
    <property type="match status" value="1"/>
</dbReference>
<dbReference type="RefSeq" id="XP_070890635.1">
    <property type="nucleotide sequence ID" value="XM_071032101.1"/>
</dbReference>
<dbReference type="Proteomes" id="UP001610432">
    <property type="component" value="Unassembled WGS sequence"/>
</dbReference>
<dbReference type="Pfam" id="PF13602">
    <property type="entry name" value="ADH_zinc_N_2"/>
    <property type="match status" value="1"/>
</dbReference>
<organism evidence="2 3">
    <name type="scientific">Aspergillus lucknowensis</name>
    <dbReference type="NCBI Taxonomy" id="176173"/>
    <lineage>
        <taxon>Eukaryota</taxon>
        <taxon>Fungi</taxon>
        <taxon>Dikarya</taxon>
        <taxon>Ascomycota</taxon>
        <taxon>Pezizomycotina</taxon>
        <taxon>Eurotiomycetes</taxon>
        <taxon>Eurotiomycetidae</taxon>
        <taxon>Eurotiales</taxon>
        <taxon>Aspergillaceae</taxon>
        <taxon>Aspergillus</taxon>
        <taxon>Aspergillus subgen. Nidulantes</taxon>
    </lineage>
</organism>
<keyword evidence="3" id="KW-1185">Reference proteome</keyword>
<dbReference type="Gene3D" id="3.40.50.720">
    <property type="entry name" value="NAD(P)-binding Rossmann-like Domain"/>
    <property type="match status" value="1"/>
</dbReference>
<dbReference type="InterPro" id="IPR036291">
    <property type="entry name" value="NAD(P)-bd_dom_sf"/>
</dbReference>
<dbReference type="InterPro" id="IPR052733">
    <property type="entry name" value="Chloroplast_QOR"/>
</dbReference>
<dbReference type="SUPFAM" id="SSF51735">
    <property type="entry name" value="NAD(P)-binding Rossmann-fold domains"/>
    <property type="match status" value="1"/>
</dbReference>
<name>A0ABR4M4Y4_9EURO</name>
<evidence type="ECO:0000313" key="3">
    <source>
        <dbReference type="Proteomes" id="UP001610432"/>
    </source>
</evidence>
<dbReference type="SMART" id="SM00829">
    <property type="entry name" value="PKS_ER"/>
    <property type="match status" value="1"/>
</dbReference>
<gene>
    <name evidence="2" type="ORF">BJX67DRAFT_377405</name>
</gene>
<dbReference type="InterPro" id="IPR011032">
    <property type="entry name" value="GroES-like_sf"/>
</dbReference>
<accession>A0ABR4M4Y4</accession>
<proteinExistence type="predicted"/>
<dbReference type="InterPro" id="IPR020843">
    <property type="entry name" value="ER"/>
</dbReference>
<dbReference type="CDD" id="cd05289">
    <property type="entry name" value="MDR_like_2"/>
    <property type="match status" value="1"/>
</dbReference>
<dbReference type="PANTHER" id="PTHR44013">
    <property type="entry name" value="ZINC-TYPE ALCOHOL DEHYDROGENASE-LIKE PROTEIN C16A3.02C"/>
    <property type="match status" value="1"/>
</dbReference>
<evidence type="ECO:0000259" key="1">
    <source>
        <dbReference type="SMART" id="SM00829"/>
    </source>
</evidence>
<sequence length="331" mass="35497">MSIPKTMRALVQQNPQSTNLTLTTVPTPQPAPNTSNEHLIRVHAVAPCAGELLWPKNFPPPVPRDTYIPGPDFAGTVVTAPSSSPFRVGDEVYARANYLRNGAASEYTISVTEEIARRPRGISAVQGTAIPLSSQTAWQALFVQAGVGDLESGNWMGKRVLVTAASGNVGRWVVQLAKIAGATVVGTAGVGNLEAVRSLGADEVLDYRSVDLKEWAAAPGAKVDVVIDCIGRKSLEDAWWAVKDGGTVLSIFQPPNTAVPEGYTGKDVKDLFFIMGPNREHLEAITKLVDEGRVTGLVDSVWPIEQFEEVFKRVEGGRARGKVVIDFALNS</sequence>
<dbReference type="EMBL" id="JBFXLQ010000003">
    <property type="protein sequence ID" value="KAL2871656.1"/>
    <property type="molecule type" value="Genomic_DNA"/>
</dbReference>
<dbReference type="PANTHER" id="PTHR44013:SF5">
    <property type="entry name" value="OXIDOREDUCTASE, PUTATIVE (AFU_ORTHOLOGUE AFUA_5G01290)-RELATED"/>
    <property type="match status" value="1"/>
</dbReference>
<dbReference type="Pfam" id="PF08240">
    <property type="entry name" value="ADH_N"/>
    <property type="match status" value="1"/>
</dbReference>
<comment type="caution">
    <text evidence="2">The sequence shown here is derived from an EMBL/GenBank/DDBJ whole genome shotgun (WGS) entry which is preliminary data.</text>
</comment>
<feature type="domain" description="Enoyl reductase (ER)" evidence="1">
    <location>
        <begin position="17"/>
        <end position="325"/>
    </location>
</feature>
<dbReference type="GeneID" id="98147173"/>